<dbReference type="AlphaFoldDB" id="A0A117R0H0"/>
<evidence type="ECO:0000259" key="1">
    <source>
        <dbReference type="Pfam" id="PF13460"/>
    </source>
</evidence>
<reference evidence="2 3" key="1">
    <citation type="submission" date="2015-10" db="EMBL/GenBank/DDBJ databases">
        <title>Draft genome sequence of Streptomyces griseorubiginosus DSM 40469, type strain for the species Streptomyces griseorubiginosus.</title>
        <authorList>
            <person name="Ruckert C."/>
            <person name="Winkler A."/>
            <person name="Kalinowski J."/>
            <person name="Kampfer P."/>
            <person name="Glaeser S."/>
        </authorList>
    </citation>
    <scope>NUCLEOTIDE SEQUENCE [LARGE SCALE GENOMIC DNA]</scope>
    <source>
        <strain evidence="2 3">DSM 40469</strain>
    </source>
</reference>
<dbReference type="Pfam" id="PF13460">
    <property type="entry name" value="NAD_binding_10"/>
    <property type="match status" value="1"/>
</dbReference>
<evidence type="ECO:0000313" key="2">
    <source>
        <dbReference type="EMBL" id="KUN64199.1"/>
    </source>
</evidence>
<feature type="domain" description="NAD(P)-binding" evidence="1">
    <location>
        <begin position="7"/>
        <end position="177"/>
    </location>
</feature>
<gene>
    <name evidence="2" type="ORF">AQJ54_24520</name>
</gene>
<name>A0A117R0H0_9ACTN</name>
<dbReference type="EMBL" id="LMWV01000020">
    <property type="protein sequence ID" value="KUN64199.1"/>
    <property type="molecule type" value="Genomic_DNA"/>
</dbReference>
<evidence type="ECO:0000313" key="3">
    <source>
        <dbReference type="Proteomes" id="UP000054375"/>
    </source>
</evidence>
<dbReference type="SUPFAM" id="SSF51735">
    <property type="entry name" value="NAD(P)-binding Rossmann-fold domains"/>
    <property type="match status" value="1"/>
</dbReference>
<comment type="caution">
    <text evidence="2">The sequence shown here is derived from an EMBL/GenBank/DDBJ whole genome shotgun (WGS) entry which is preliminary data.</text>
</comment>
<dbReference type="InterPro" id="IPR036291">
    <property type="entry name" value="NAD(P)-bd_dom_sf"/>
</dbReference>
<dbReference type="InterPro" id="IPR051604">
    <property type="entry name" value="Ergot_Alk_Oxidoreductase"/>
</dbReference>
<sequence length="284" mass="29270">MTVLVTGATGNVGRKVVESLLAAGVPVRATSRNPKTAGLPAGVDVHAGDLDDPGSFKDALSGVEKLFLFPNPSGIAEFLDLAKASGVRHVVLLSSAAVGAPDVTSHPIGLMHLSVEQAVERSGLARTVLRPGAFASNALQWAPAIRESGEVRIPYAESTLSPIHERDIAAVAVQALLTDGHEDATYELTGPESMTQRRQAELIGAATGRPVAVVDLVDGAARAQLELDYGGFGVPGLIDSVLGTYAASVGTAAPVTDTVARITGRAPTAFADWALEHRQAFTAA</sequence>
<proteinExistence type="predicted"/>
<dbReference type="Gene3D" id="3.40.50.720">
    <property type="entry name" value="NAD(P)-binding Rossmann-like Domain"/>
    <property type="match status" value="1"/>
</dbReference>
<keyword evidence="3" id="KW-1185">Reference proteome</keyword>
<accession>A0A117R0H0</accession>
<organism evidence="2 3">
    <name type="scientific">Streptomyces griseorubiginosus</name>
    <dbReference type="NCBI Taxonomy" id="67304"/>
    <lineage>
        <taxon>Bacteria</taxon>
        <taxon>Bacillati</taxon>
        <taxon>Actinomycetota</taxon>
        <taxon>Actinomycetes</taxon>
        <taxon>Kitasatosporales</taxon>
        <taxon>Streptomycetaceae</taxon>
        <taxon>Streptomyces</taxon>
    </lineage>
</organism>
<protein>
    <recommendedName>
        <fullName evidence="1">NAD(P)-binding domain-containing protein</fullName>
    </recommendedName>
</protein>
<dbReference type="PANTHER" id="PTHR43162">
    <property type="match status" value="1"/>
</dbReference>
<dbReference type="InterPro" id="IPR016040">
    <property type="entry name" value="NAD(P)-bd_dom"/>
</dbReference>
<dbReference type="PANTHER" id="PTHR43162:SF1">
    <property type="entry name" value="PRESTALK A DIFFERENTIATION PROTEIN A"/>
    <property type="match status" value="1"/>
</dbReference>
<dbReference type="RefSeq" id="WP_062240976.1">
    <property type="nucleotide sequence ID" value="NZ_JBIBHB010000004.1"/>
</dbReference>
<dbReference type="Proteomes" id="UP000054375">
    <property type="component" value="Unassembled WGS sequence"/>
</dbReference>